<keyword evidence="3" id="KW-1185">Reference proteome</keyword>
<protein>
    <submittedName>
        <fullName evidence="2">Uncharacterized protein</fullName>
    </submittedName>
</protein>
<organism evidence="2 3">
    <name type="scientific">Striga hermonthica</name>
    <name type="common">Purple witchweed</name>
    <name type="synonym">Buchnera hermonthica</name>
    <dbReference type="NCBI Taxonomy" id="68872"/>
    <lineage>
        <taxon>Eukaryota</taxon>
        <taxon>Viridiplantae</taxon>
        <taxon>Streptophyta</taxon>
        <taxon>Embryophyta</taxon>
        <taxon>Tracheophyta</taxon>
        <taxon>Spermatophyta</taxon>
        <taxon>Magnoliopsida</taxon>
        <taxon>eudicotyledons</taxon>
        <taxon>Gunneridae</taxon>
        <taxon>Pentapetalae</taxon>
        <taxon>asterids</taxon>
        <taxon>lamiids</taxon>
        <taxon>Lamiales</taxon>
        <taxon>Orobanchaceae</taxon>
        <taxon>Buchnereae</taxon>
        <taxon>Striga</taxon>
    </lineage>
</organism>
<feature type="region of interest" description="Disordered" evidence="1">
    <location>
        <begin position="1"/>
        <end position="22"/>
    </location>
</feature>
<evidence type="ECO:0000313" key="2">
    <source>
        <dbReference type="EMBL" id="CAA0822716.1"/>
    </source>
</evidence>
<sequence length="54" mass="5826">LQLRGPPLSPASSPPLFRSESPLPSVVKNFCTWTSFAVSTGPRIPSPVRAFESQ</sequence>
<proteinExistence type="predicted"/>
<name>A0A9N7RD86_STRHE</name>
<feature type="non-terminal residue" evidence="2">
    <location>
        <position position="1"/>
    </location>
</feature>
<dbReference type="AlphaFoldDB" id="A0A9N7RD86"/>
<dbReference type="Proteomes" id="UP001153555">
    <property type="component" value="Unassembled WGS sequence"/>
</dbReference>
<evidence type="ECO:0000256" key="1">
    <source>
        <dbReference type="SAM" id="MobiDB-lite"/>
    </source>
</evidence>
<comment type="caution">
    <text evidence="2">The sequence shown here is derived from an EMBL/GenBank/DDBJ whole genome shotgun (WGS) entry which is preliminary data.</text>
</comment>
<reference evidence="2" key="1">
    <citation type="submission" date="2019-12" db="EMBL/GenBank/DDBJ databases">
        <authorList>
            <person name="Scholes J."/>
        </authorList>
    </citation>
    <scope>NUCLEOTIDE SEQUENCE</scope>
</reference>
<gene>
    <name evidence="2" type="ORF">SHERM_20074</name>
</gene>
<dbReference type="EMBL" id="CACSLK010024059">
    <property type="protein sequence ID" value="CAA0822716.1"/>
    <property type="molecule type" value="Genomic_DNA"/>
</dbReference>
<accession>A0A9N7RD86</accession>
<feature type="non-terminal residue" evidence="2">
    <location>
        <position position="54"/>
    </location>
</feature>
<evidence type="ECO:0000313" key="3">
    <source>
        <dbReference type="Proteomes" id="UP001153555"/>
    </source>
</evidence>